<proteinExistence type="predicted"/>
<accession>A0A6I1MPS8</accession>
<organism evidence="1 2">
    <name type="scientific">Clostridium tarantellae</name>
    <dbReference type="NCBI Taxonomy" id="39493"/>
    <lineage>
        <taxon>Bacteria</taxon>
        <taxon>Bacillati</taxon>
        <taxon>Bacillota</taxon>
        <taxon>Clostridia</taxon>
        <taxon>Eubacteriales</taxon>
        <taxon>Clostridiaceae</taxon>
        <taxon>Clostridium</taxon>
    </lineage>
</organism>
<keyword evidence="2" id="KW-1185">Reference proteome</keyword>
<evidence type="ECO:0008006" key="3">
    <source>
        <dbReference type="Google" id="ProtNLM"/>
    </source>
</evidence>
<evidence type="ECO:0000313" key="2">
    <source>
        <dbReference type="Proteomes" id="UP000430345"/>
    </source>
</evidence>
<dbReference type="AlphaFoldDB" id="A0A6I1MPS8"/>
<dbReference type="EMBL" id="WHJC01000325">
    <property type="protein sequence ID" value="MPQ44813.1"/>
    <property type="molecule type" value="Genomic_DNA"/>
</dbReference>
<evidence type="ECO:0000313" key="1">
    <source>
        <dbReference type="EMBL" id="MPQ44813.1"/>
    </source>
</evidence>
<dbReference type="RefSeq" id="WP_327445273.1">
    <property type="nucleotide sequence ID" value="NZ_WHJC01000325.1"/>
</dbReference>
<dbReference type="Proteomes" id="UP000430345">
    <property type="component" value="Unassembled WGS sequence"/>
</dbReference>
<dbReference type="SUPFAM" id="SSF55144">
    <property type="entry name" value="LigT-like"/>
    <property type="match status" value="1"/>
</dbReference>
<sequence>MSIYLKECLINIKPFILELQGFSKLKDSYGNYLFLNIVSGSDIIKSIHNILYKGTLKQFKPENDYVPHMTVGKLSSIKLLDEAFEYVNGCNEKISTLVKKYQLK</sequence>
<name>A0A6I1MPS8_9CLOT</name>
<dbReference type="Pfam" id="PF13563">
    <property type="entry name" value="2_5_RNA_ligase2"/>
    <property type="match status" value="1"/>
</dbReference>
<dbReference type="InterPro" id="IPR009097">
    <property type="entry name" value="Cyclic_Pdiesterase"/>
</dbReference>
<dbReference type="Gene3D" id="3.90.1140.10">
    <property type="entry name" value="Cyclic phosphodiesterase"/>
    <property type="match status" value="1"/>
</dbReference>
<comment type="caution">
    <text evidence="1">The sequence shown here is derived from an EMBL/GenBank/DDBJ whole genome shotgun (WGS) entry which is preliminary data.</text>
</comment>
<gene>
    <name evidence="1" type="ORF">GBZ86_13815</name>
</gene>
<protein>
    <recommendedName>
        <fullName evidence="3">2'-5' RNA ligase family protein</fullName>
    </recommendedName>
</protein>
<reference evidence="1 2" key="1">
    <citation type="submission" date="2019-10" db="EMBL/GenBank/DDBJ databases">
        <title>The Genome Sequence of Clostridium tarantellae Isolated from Fish Brain.</title>
        <authorList>
            <person name="Bano L."/>
            <person name="Kiel M."/>
            <person name="Sales G."/>
            <person name="Doxey A.C."/>
            <person name="Mansfield M.J."/>
            <person name="Schiavone M."/>
            <person name="Rossetto O."/>
            <person name="Pirazzini M."/>
            <person name="Dobrindt U."/>
            <person name="Montecucco C."/>
        </authorList>
    </citation>
    <scope>NUCLEOTIDE SEQUENCE [LARGE SCALE GENOMIC DNA]</scope>
    <source>
        <strain evidence="1 2">DSM 3997</strain>
    </source>
</reference>